<sequence>MADYTITAITESLPPATDPVTYLTILETHMSPEILPTLNNFLQDAELTQSIGWDLIQILLPLSGSEKCLDTIARLGNPREVVLKVTEALQLLELEQEPREENDGDEEDQKDATPEPSSIQKFCILVGLLAILHPRIKTKHPSRFLSTSLMAILSAFRPSDQATLAVISFVHTVSGKKRPSLPGRKSSLAITTVLNSSSAATSAPDPEAQDEDPEEAAIQEKLLQSFVTHLLEEYINSNTLDWAARLQEQFAPRMVVPNRKSLGQSFKDEPALEIRSTIVGQIVALSRDLGLSDFATLFDAIYKTDLNPAEETEFPSSPGEIPLSLAGALFLITSFVFSSILFESKIQLPKLAIFPDHAKLVQKFIGTNGPAGIGSEDAGVIDAVLALGLWLEHNNNFVSGPLEDEEFLQHLQSISLLSANTPSPTQRYAAHVLTSSILHAHPVDRLRLTFICDTLEHCPYEPLKGSAVSWLKEELITASSRKSENVFSTTVALAAAKPYLFPDTSPLADAPEKELLQELEQSFPFHMAVVNFLYFIGGKNYSHLVPAGMMTVVEEIYLGPLKAAQEKGLKALKPSPEALAHVGGSKMDLQLLGDRIAMCEAQSDS</sequence>
<dbReference type="InterPro" id="IPR040347">
    <property type="entry name" value="YBP1/2"/>
</dbReference>
<dbReference type="HOGENOM" id="CLU_011932_0_0_1"/>
<proteinExistence type="predicted"/>
<dbReference type="KEGG" id="mbe:MBM_06349"/>
<protein>
    <submittedName>
        <fullName evidence="2">Yap-binding protein-like protein</fullName>
    </submittedName>
</protein>
<dbReference type="AlphaFoldDB" id="K1WRS0"/>
<dbReference type="EMBL" id="JH921441">
    <property type="protein sequence ID" value="EKD15721.1"/>
    <property type="molecule type" value="Genomic_DNA"/>
</dbReference>
<gene>
    <name evidence="2" type="ORF">MBM_06349</name>
</gene>
<evidence type="ECO:0000313" key="3">
    <source>
        <dbReference type="Proteomes" id="UP000006753"/>
    </source>
</evidence>
<keyword evidence="3" id="KW-1185">Reference proteome</keyword>
<dbReference type="InterPro" id="IPR013877">
    <property type="entry name" value="YAP-bd/ALF4/Glomulin"/>
</dbReference>
<dbReference type="Pfam" id="PF08568">
    <property type="entry name" value="Kinetochor_Ybp2"/>
    <property type="match status" value="1"/>
</dbReference>
<dbReference type="Proteomes" id="UP000006753">
    <property type="component" value="Unassembled WGS sequence"/>
</dbReference>
<dbReference type="GO" id="GO:0034599">
    <property type="term" value="P:cellular response to oxidative stress"/>
    <property type="evidence" value="ECO:0007669"/>
    <property type="project" value="InterPro"/>
</dbReference>
<dbReference type="OMA" id="MQLQPED"/>
<reference evidence="2 3" key="1">
    <citation type="journal article" date="2012" name="BMC Genomics">
        <title>Sequencing the genome of Marssonina brunnea reveals fungus-poplar co-evolution.</title>
        <authorList>
            <person name="Zhu S."/>
            <person name="Cao Y.-Z."/>
            <person name="Jiang C."/>
            <person name="Tan B.-Y."/>
            <person name="Wang Z."/>
            <person name="Feng S."/>
            <person name="Zhang L."/>
            <person name="Su X.-H."/>
            <person name="Brejova B."/>
            <person name="Vinar T."/>
            <person name="Xu M."/>
            <person name="Wang M.-X."/>
            <person name="Zhang S.-G."/>
            <person name="Huang M.-R."/>
            <person name="Wu R."/>
            <person name="Zhou Y."/>
        </authorList>
    </citation>
    <scope>NUCLEOTIDE SEQUENCE [LARGE SCALE GENOMIC DNA]</scope>
    <source>
        <strain evidence="2 3">MB_m1</strain>
    </source>
</reference>
<evidence type="ECO:0000256" key="1">
    <source>
        <dbReference type="SAM" id="MobiDB-lite"/>
    </source>
</evidence>
<feature type="region of interest" description="Disordered" evidence="1">
    <location>
        <begin position="93"/>
        <end position="115"/>
    </location>
</feature>
<evidence type="ECO:0000313" key="2">
    <source>
        <dbReference type="EMBL" id="EKD15721.1"/>
    </source>
</evidence>
<dbReference type="GO" id="GO:0005737">
    <property type="term" value="C:cytoplasm"/>
    <property type="evidence" value="ECO:0007669"/>
    <property type="project" value="TreeGrafter"/>
</dbReference>
<dbReference type="OrthoDB" id="5396786at2759"/>
<dbReference type="eggNOG" id="ENOG502S35M">
    <property type="taxonomic scope" value="Eukaryota"/>
</dbReference>
<accession>K1WRS0</accession>
<dbReference type="PANTHER" id="PTHR28020:SF1">
    <property type="entry name" value="YAP1-BINDING PROTEIN 1-RELATED"/>
    <property type="match status" value="1"/>
</dbReference>
<organism evidence="2 3">
    <name type="scientific">Marssonina brunnea f. sp. multigermtubi (strain MB_m1)</name>
    <name type="common">Marssonina leaf spot fungus</name>
    <dbReference type="NCBI Taxonomy" id="1072389"/>
    <lineage>
        <taxon>Eukaryota</taxon>
        <taxon>Fungi</taxon>
        <taxon>Dikarya</taxon>
        <taxon>Ascomycota</taxon>
        <taxon>Pezizomycotina</taxon>
        <taxon>Leotiomycetes</taxon>
        <taxon>Helotiales</taxon>
        <taxon>Drepanopezizaceae</taxon>
        <taxon>Drepanopeziza</taxon>
    </lineage>
</organism>
<dbReference type="GeneID" id="18762284"/>
<dbReference type="InParanoid" id="K1WRS0"/>
<dbReference type="PANTHER" id="PTHR28020">
    <property type="entry name" value="YAP1-BINDING PROTEIN 1-RELATED"/>
    <property type="match status" value="1"/>
</dbReference>
<name>K1WRS0_MARBU</name>